<dbReference type="GO" id="GO:0006955">
    <property type="term" value="P:immune response"/>
    <property type="evidence" value="ECO:0007669"/>
    <property type="project" value="TreeGrafter"/>
</dbReference>
<feature type="region of interest" description="Disordered" evidence="4">
    <location>
        <begin position="640"/>
        <end position="716"/>
    </location>
</feature>
<dbReference type="InterPro" id="IPR003598">
    <property type="entry name" value="Ig_sub2"/>
</dbReference>
<gene>
    <name evidence="8" type="primary">PECAM1</name>
</gene>
<dbReference type="SMART" id="SM00409">
    <property type="entry name" value="IG"/>
    <property type="match status" value="4"/>
</dbReference>
<feature type="domain" description="Ig-like" evidence="7">
    <location>
        <begin position="222"/>
        <end position="303"/>
    </location>
</feature>
<dbReference type="SUPFAM" id="SSF48726">
    <property type="entry name" value="Immunoglobulin"/>
    <property type="match status" value="3"/>
</dbReference>
<feature type="chain" id="PRO_5044265730" description="Ig-like domain-containing protein" evidence="6">
    <location>
        <begin position="25"/>
        <end position="735"/>
    </location>
</feature>
<dbReference type="InterPro" id="IPR007110">
    <property type="entry name" value="Ig-like_dom"/>
</dbReference>
<keyword evidence="5" id="KW-0812">Transmembrane</keyword>
<dbReference type="GO" id="GO:0009897">
    <property type="term" value="C:external side of plasma membrane"/>
    <property type="evidence" value="ECO:0007669"/>
    <property type="project" value="TreeGrafter"/>
</dbReference>
<feature type="signal peptide" evidence="6">
    <location>
        <begin position="1"/>
        <end position="24"/>
    </location>
</feature>
<sequence length="735" mass="80758">MEHLRLFLVLPGLLGLFTGQVCEAQSSTINAVTLMLLPSDNLVTQTDVTLRCEAQISHSSVELLIHSFRFLRDGVIVYNKNSSDTTVDYKITPARASNSGWYNCVVRVLGKEKASPKKRLIVTGLQTPQLSVRPDIIYEGDEVTAKCSALEETGTFLFSFLDNDQLIKSEVSNSPSVEIRLKLEKLGEIYLHCNIFLLRSEGERSSNSNTVKVIIRELDIAPTIAFAPSARVIEGDSLSVQCIVTKSVPNLEVFLTKGNKVLRQGLTSFIHKFTARAEDSGMYICKTETEYVQKSTNGTVTVTELFSKPVLRQYPEKVFEGERFSLNCSSKVLGQREVTFSLYKGNVKQKNGAHFSAIAGPANNGKFFCKVEARGITKLSTPLELTARVQVSAPAISALGKVIIGKPFQLQCKSKSGSLPITFILIKDRRPVSSKVVQAHQALFNVSAISKRVDVTEFSCQAFNNVNSPRTASQRLWAEVVEPVNKPTLTVDPYGNMVVNEGSDVVLTCSITQGTPPLTISWYHSKRGELKTQTHVLDMQGSHTVKGIGQGDEGEYYCRVTNDANENKSPLITLNVRLALWKISLIVIFIFLLLVALAIVLLVLVRKSVCPCGKKKTTELSVRAKKSKSDDPQRVSLMLEEQPAPNATPGVMGRSVWSEPDADSGSDADSQEIREDPCENMNVTPPEQTDPNREPDVHGKEHGTVTNCDPGATDHVHAQGSLEYAQLNRSDAEAV</sequence>
<evidence type="ECO:0000256" key="3">
    <source>
        <dbReference type="ARBA" id="ARBA00023180"/>
    </source>
</evidence>
<dbReference type="InterPro" id="IPR050488">
    <property type="entry name" value="Ig_Fc_receptor"/>
</dbReference>
<dbReference type="PANTHER" id="PTHR11481">
    <property type="entry name" value="IMMUNOGLOBULIN FC RECEPTOR"/>
    <property type="match status" value="1"/>
</dbReference>
<dbReference type="InterPro" id="IPR040878">
    <property type="entry name" value="IL-40-like_Ig"/>
</dbReference>
<dbReference type="GO" id="GO:0004888">
    <property type="term" value="F:transmembrane signaling receptor activity"/>
    <property type="evidence" value="ECO:0007669"/>
    <property type="project" value="TreeGrafter"/>
</dbReference>
<dbReference type="Ensembl" id="ENSDCDT00010011262.1">
    <property type="protein sequence ID" value="ENSDCDP00010010752.1"/>
    <property type="gene ID" value="ENSDCDG00010004766.1"/>
</dbReference>
<evidence type="ECO:0000313" key="8">
    <source>
        <dbReference type="Ensembl" id="ENSDCDP00010010752.1"/>
    </source>
</evidence>
<dbReference type="InterPro" id="IPR036179">
    <property type="entry name" value="Ig-like_dom_sf"/>
</dbReference>
<accession>A0AAY4APJ3</accession>
<feature type="compositionally biased region" description="Basic and acidic residues" evidence="4">
    <location>
        <begin position="690"/>
        <end position="703"/>
    </location>
</feature>
<dbReference type="Gene3D" id="2.60.40.10">
    <property type="entry name" value="Immunoglobulins"/>
    <property type="match status" value="5"/>
</dbReference>
<evidence type="ECO:0000256" key="5">
    <source>
        <dbReference type="SAM" id="Phobius"/>
    </source>
</evidence>
<feature type="transmembrane region" description="Helical" evidence="5">
    <location>
        <begin position="579"/>
        <end position="605"/>
    </location>
</feature>
<reference evidence="8" key="2">
    <citation type="submission" date="2025-08" db="UniProtKB">
        <authorList>
            <consortium name="Ensembl"/>
        </authorList>
    </citation>
    <scope>IDENTIFICATION</scope>
</reference>
<name>A0AAY4APJ3_9TELE</name>
<dbReference type="AlphaFoldDB" id="A0AAY4APJ3"/>
<keyword evidence="5" id="KW-1133">Transmembrane helix</keyword>
<evidence type="ECO:0000256" key="2">
    <source>
        <dbReference type="ARBA" id="ARBA00023157"/>
    </source>
</evidence>
<dbReference type="InterPro" id="IPR003599">
    <property type="entry name" value="Ig_sub"/>
</dbReference>
<dbReference type="SMART" id="SM00408">
    <property type="entry name" value="IGc2"/>
    <property type="match status" value="3"/>
</dbReference>
<feature type="compositionally biased region" description="Acidic residues" evidence="4">
    <location>
        <begin position="660"/>
        <end position="670"/>
    </location>
</feature>
<evidence type="ECO:0000256" key="4">
    <source>
        <dbReference type="SAM" id="MobiDB-lite"/>
    </source>
</evidence>
<keyword evidence="5" id="KW-0472">Membrane</keyword>
<dbReference type="Pfam" id="PF13927">
    <property type="entry name" value="Ig_3"/>
    <property type="match status" value="1"/>
</dbReference>
<keyword evidence="3" id="KW-0325">Glycoprotein</keyword>
<evidence type="ECO:0000313" key="9">
    <source>
        <dbReference type="Proteomes" id="UP000694580"/>
    </source>
</evidence>
<dbReference type="Pfam" id="PF13895">
    <property type="entry name" value="Ig_2"/>
    <property type="match status" value="2"/>
</dbReference>
<dbReference type="InterPro" id="IPR013783">
    <property type="entry name" value="Ig-like_fold"/>
</dbReference>
<dbReference type="GeneTree" id="ENSGT01140000282577"/>
<keyword evidence="9" id="KW-1185">Reference proteome</keyword>
<dbReference type="PANTHER" id="PTHR11481:SF60">
    <property type="entry name" value="IG-LIKE DOMAIN-CONTAINING PROTEIN"/>
    <property type="match status" value="1"/>
</dbReference>
<protein>
    <recommendedName>
        <fullName evidence="7">Ig-like domain-containing protein</fullName>
    </recommendedName>
</protein>
<keyword evidence="1 6" id="KW-0732">Signal</keyword>
<dbReference type="Pfam" id="PF17736">
    <property type="entry name" value="Ig_C17orf99"/>
    <property type="match status" value="1"/>
</dbReference>
<organism evidence="8 9">
    <name type="scientific">Denticeps clupeoides</name>
    <name type="common">denticle herring</name>
    <dbReference type="NCBI Taxonomy" id="299321"/>
    <lineage>
        <taxon>Eukaryota</taxon>
        <taxon>Metazoa</taxon>
        <taxon>Chordata</taxon>
        <taxon>Craniata</taxon>
        <taxon>Vertebrata</taxon>
        <taxon>Euteleostomi</taxon>
        <taxon>Actinopterygii</taxon>
        <taxon>Neopterygii</taxon>
        <taxon>Teleostei</taxon>
        <taxon>Clupei</taxon>
        <taxon>Clupeiformes</taxon>
        <taxon>Denticipitoidei</taxon>
        <taxon>Denticipitidae</taxon>
        <taxon>Denticeps</taxon>
    </lineage>
</organism>
<dbReference type="Proteomes" id="UP000694580">
    <property type="component" value="Chromosome 7"/>
</dbReference>
<reference evidence="8 9" key="1">
    <citation type="submission" date="2020-06" db="EMBL/GenBank/DDBJ databases">
        <authorList>
            <consortium name="Wellcome Sanger Institute Data Sharing"/>
        </authorList>
    </citation>
    <scope>NUCLEOTIDE SEQUENCE [LARGE SCALE GENOMIC DNA]</scope>
</reference>
<feature type="domain" description="Ig-like" evidence="7">
    <location>
        <begin position="487"/>
        <end position="575"/>
    </location>
</feature>
<dbReference type="PROSITE" id="PS50835">
    <property type="entry name" value="IG_LIKE"/>
    <property type="match status" value="2"/>
</dbReference>
<reference evidence="8" key="3">
    <citation type="submission" date="2025-09" db="UniProtKB">
        <authorList>
            <consortium name="Ensembl"/>
        </authorList>
    </citation>
    <scope>IDENTIFICATION</scope>
</reference>
<keyword evidence="2" id="KW-1015">Disulfide bond</keyword>
<evidence type="ECO:0000256" key="6">
    <source>
        <dbReference type="SAM" id="SignalP"/>
    </source>
</evidence>
<proteinExistence type="predicted"/>
<evidence type="ECO:0000259" key="7">
    <source>
        <dbReference type="PROSITE" id="PS50835"/>
    </source>
</evidence>
<dbReference type="GO" id="GO:0007166">
    <property type="term" value="P:cell surface receptor signaling pathway"/>
    <property type="evidence" value="ECO:0007669"/>
    <property type="project" value="TreeGrafter"/>
</dbReference>
<evidence type="ECO:0000256" key="1">
    <source>
        <dbReference type="ARBA" id="ARBA00022729"/>
    </source>
</evidence>